<protein>
    <submittedName>
        <fullName evidence="8">Hypersensitive-induced response protein 2</fullName>
    </submittedName>
</protein>
<evidence type="ECO:0000313" key="8">
    <source>
        <dbReference type="EMBL" id="KAK7857151.1"/>
    </source>
</evidence>
<feature type="non-terminal residue" evidence="8">
    <location>
        <position position="1"/>
    </location>
</feature>
<dbReference type="PROSITE" id="PS51450">
    <property type="entry name" value="LRR"/>
    <property type="match status" value="1"/>
</dbReference>
<evidence type="ECO:0000256" key="1">
    <source>
        <dbReference type="ARBA" id="ARBA00004479"/>
    </source>
</evidence>
<gene>
    <name evidence="8" type="primary">HIR2</name>
    <name evidence="8" type="ORF">CFP56_019167</name>
</gene>
<keyword evidence="4" id="KW-1133">Transmembrane helix</keyword>
<accession>A0AAW0M315</accession>
<dbReference type="EMBL" id="PKMF04000029">
    <property type="protein sequence ID" value="KAK7857151.1"/>
    <property type="molecule type" value="Genomic_DNA"/>
</dbReference>
<evidence type="ECO:0000256" key="4">
    <source>
        <dbReference type="ARBA" id="ARBA00022989"/>
    </source>
</evidence>
<reference evidence="8" key="1">
    <citation type="submission" date="2017-12" db="EMBL/GenBank/DDBJ databases">
        <authorList>
            <person name="Barbosa P."/>
            <person name="Usie A."/>
            <person name="Ramos A.M."/>
        </authorList>
    </citation>
    <scope>NUCLEOTIDE SEQUENCE</scope>
    <source>
        <strain evidence="8">HL8</strain>
        <tissue evidence="8">Leaves</tissue>
    </source>
</reference>
<evidence type="ECO:0000256" key="7">
    <source>
        <dbReference type="ARBA" id="ARBA00023180"/>
    </source>
</evidence>
<evidence type="ECO:0000256" key="2">
    <source>
        <dbReference type="ARBA" id="ARBA00022692"/>
    </source>
</evidence>
<comment type="caution">
    <text evidence="8">The sequence shown here is derived from an EMBL/GenBank/DDBJ whole genome shotgun (WGS) entry which is preliminary data.</text>
</comment>
<reference evidence="8" key="2">
    <citation type="journal article" date="2018" name="Sci. Data">
        <title>The draft genome sequence of cork oak.</title>
        <authorList>
            <person name="Ramos A.M."/>
            <person name="Usie A."/>
            <person name="Barbosa P."/>
            <person name="Barros P.M."/>
            <person name="Capote T."/>
            <person name="Chaves I."/>
            <person name="Simoes F."/>
            <person name="Abreu I."/>
            <person name="Carrasquinho I."/>
            <person name="Faro C."/>
            <person name="Guimaraes J.B."/>
            <person name="Mendonca D."/>
            <person name="Nobrega F."/>
            <person name="Rodrigues L."/>
            <person name="Saibo N.J.M."/>
            <person name="Varela M.C."/>
            <person name="Egas C."/>
            <person name="Matos J."/>
            <person name="Miguel C.M."/>
            <person name="Oliveira M.M."/>
            <person name="Ricardo C.P."/>
            <person name="Goncalves S."/>
        </authorList>
    </citation>
    <scope>NUCLEOTIDE SEQUENCE [LARGE SCALE GENOMIC DNA]</scope>
    <source>
        <strain evidence="8">HL8</strain>
    </source>
</reference>
<dbReference type="InterPro" id="IPR032675">
    <property type="entry name" value="LRR_dom_sf"/>
</dbReference>
<reference evidence="8" key="3">
    <citation type="submission" date="2023-07" db="EMBL/GenBank/DDBJ databases">
        <title>An improved reference 1 genome and first organelle genomes of Quercus suber.</title>
        <authorList>
            <consortium name="Genosuber Consortium"/>
            <person name="Usie A."/>
            <person name="Serra O."/>
            <person name="Barros P."/>
        </authorList>
    </citation>
    <scope>NUCLEOTIDE SEQUENCE</scope>
    <source>
        <strain evidence="8">HL8</strain>
        <tissue evidence="8">Leaves</tissue>
    </source>
</reference>
<name>A0AAW0M315_QUESU</name>
<dbReference type="Gene3D" id="3.80.10.10">
    <property type="entry name" value="Ribonuclease Inhibitor"/>
    <property type="match status" value="1"/>
</dbReference>
<evidence type="ECO:0000256" key="3">
    <source>
        <dbReference type="ARBA" id="ARBA00022729"/>
    </source>
</evidence>
<keyword evidence="6" id="KW-0675">Receptor</keyword>
<sequence>LLYGSFLQVARLKESVVPNHTAGRLPNLSTNQTQVSFSNSSSNSQLLNNNNLHGPLPVSISKLVSLFTLTVSFNNLSGNVESKIFSKLKSLETLDMSNNPLLSLSSFTFATNILPKIYSLQLSSSNIIEIPHFLQTAEYIDHLDLSNNQIKGNIPKWFLEVTMLGKNDILSVDARSSNAINVANRCKVNIFAVANFFFPLLRHMKTTPVKFDGVLEPGCHCLPWVLGQQLAGHLSLYDNVFVIVVTSIQYRALSATPEHRSNPINFTFLPLRGFDERETVSLLGTYPRFSFSHFEHPGGGEEDKIPQLKGLENAHNIGKIGYQFIQKCLSDSKGIGWLDPTIAPNVLAEMRMRSKTVIGPPLSLLLLHPWLNLK</sequence>
<dbReference type="Pfam" id="PF00560">
    <property type="entry name" value="LRR_1"/>
    <property type="match status" value="2"/>
</dbReference>
<dbReference type="InterPro" id="IPR001611">
    <property type="entry name" value="Leu-rich_rpt"/>
</dbReference>
<keyword evidence="7" id="KW-0325">Glycoprotein</keyword>
<dbReference type="PANTHER" id="PTHR48063:SF112">
    <property type="entry name" value="RECEPTOR LIKE PROTEIN 30-LIKE"/>
    <property type="match status" value="1"/>
</dbReference>
<dbReference type="PANTHER" id="PTHR48063">
    <property type="entry name" value="LRR RECEPTOR-LIKE KINASE"/>
    <property type="match status" value="1"/>
</dbReference>
<dbReference type="GO" id="GO:0016020">
    <property type="term" value="C:membrane"/>
    <property type="evidence" value="ECO:0007669"/>
    <property type="project" value="UniProtKB-SubCell"/>
</dbReference>
<dbReference type="SUPFAM" id="SSF52058">
    <property type="entry name" value="L domain-like"/>
    <property type="match status" value="1"/>
</dbReference>
<keyword evidence="3" id="KW-0732">Signal</keyword>
<proteinExistence type="predicted"/>
<dbReference type="InterPro" id="IPR046956">
    <property type="entry name" value="RLP23-like"/>
</dbReference>
<comment type="subcellular location">
    <subcellularLocation>
        <location evidence="1">Membrane</location>
        <topology evidence="1">Single-pass type I membrane protein</topology>
    </subcellularLocation>
</comment>
<evidence type="ECO:0000256" key="5">
    <source>
        <dbReference type="ARBA" id="ARBA00023136"/>
    </source>
</evidence>
<dbReference type="AlphaFoldDB" id="A0AAW0M315"/>
<organism evidence="8">
    <name type="scientific">Quercus suber</name>
    <name type="common">Cork oak</name>
    <dbReference type="NCBI Taxonomy" id="58331"/>
    <lineage>
        <taxon>Eukaryota</taxon>
        <taxon>Viridiplantae</taxon>
        <taxon>Streptophyta</taxon>
        <taxon>Embryophyta</taxon>
        <taxon>Tracheophyta</taxon>
        <taxon>Spermatophyta</taxon>
        <taxon>Magnoliopsida</taxon>
        <taxon>eudicotyledons</taxon>
        <taxon>Gunneridae</taxon>
        <taxon>Pentapetalae</taxon>
        <taxon>rosids</taxon>
        <taxon>fabids</taxon>
        <taxon>Fagales</taxon>
        <taxon>Fagaceae</taxon>
        <taxon>Quercus</taxon>
    </lineage>
</organism>
<keyword evidence="2" id="KW-0812">Transmembrane</keyword>
<evidence type="ECO:0000256" key="6">
    <source>
        <dbReference type="ARBA" id="ARBA00023170"/>
    </source>
</evidence>
<keyword evidence="5" id="KW-0472">Membrane</keyword>